<dbReference type="SUPFAM" id="SSF51735">
    <property type="entry name" value="NAD(P)-binding Rossmann-fold domains"/>
    <property type="match status" value="1"/>
</dbReference>
<evidence type="ECO:0000313" key="3">
    <source>
        <dbReference type="Proteomes" id="UP001597192"/>
    </source>
</evidence>
<dbReference type="Pfam" id="PF13460">
    <property type="entry name" value="NAD_binding_10"/>
    <property type="match status" value="1"/>
</dbReference>
<dbReference type="PANTHER" id="PTHR15020">
    <property type="entry name" value="FLAVIN REDUCTASE-RELATED"/>
    <property type="match status" value="1"/>
</dbReference>
<organism evidence="2 3">
    <name type="scientific">Lacticaseibacillus yichunensis</name>
    <dbReference type="NCBI Taxonomy" id="2486015"/>
    <lineage>
        <taxon>Bacteria</taxon>
        <taxon>Bacillati</taxon>
        <taxon>Bacillota</taxon>
        <taxon>Bacilli</taxon>
        <taxon>Lactobacillales</taxon>
        <taxon>Lactobacillaceae</taxon>
        <taxon>Lacticaseibacillus</taxon>
    </lineage>
</organism>
<dbReference type="InterPro" id="IPR016040">
    <property type="entry name" value="NAD(P)-bd_dom"/>
</dbReference>
<keyword evidence="3" id="KW-1185">Reference proteome</keyword>
<accession>A0ABW4CRC3</accession>
<evidence type="ECO:0000313" key="2">
    <source>
        <dbReference type="EMBL" id="MFD1432883.1"/>
    </source>
</evidence>
<protein>
    <submittedName>
        <fullName evidence="2">NAD(P)H-binding protein</fullName>
    </submittedName>
</protein>
<gene>
    <name evidence="2" type="ORF">ACFQ47_09410</name>
</gene>
<feature type="domain" description="NAD(P)-binding" evidence="1">
    <location>
        <begin position="7"/>
        <end position="194"/>
    </location>
</feature>
<dbReference type="RefSeq" id="WP_125698536.1">
    <property type="nucleotide sequence ID" value="NZ_JBHTOG010000047.1"/>
</dbReference>
<dbReference type="Gene3D" id="3.40.50.720">
    <property type="entry name" value="NAD(P)-binding Rossmann-like Domain"/>
    <property type="match status" value="1"/>
</dbReference>
<name>A0ABW4CRC3_9LACO</name>
<reference evidence="3" key="1">
    <citation type="journal article" date="2019" name="Int. J. Syst. Evol. Microbiol.">
        <title>The Global Catalogue of Microorganisms (GCM) 10K type strain sequencing project: providing services to taxonomists for standard genome sequencing and annotation.</title>
        <authorList>
            <consortium name="The Broad Institute Genomics Platform"/>
            <consortium name="The Broad Institute Genome Sequencing Center for Infectious Disease"/>
            <person name="Wu L."/>
            <person name="Ma J."/>
        </authorList>
    </citation>
    <scope>NUCLEOTIDE SEQUENCE [LARGE SCALE GENOMIC DNA]</scope>
    <source>
        <strain evidence="3">CCM 8947</strain>
    </source>
</reference>
<dbReference type="InterPro" id="IPR036291">
    <property type="entry name" value="NAD(P)-bd_dom_sf"/>
</dbReference>
<dbReference type="PANTHER" id="PTHR15020:SF50">
    <property type="entry name" value="UPF0659 PROTEIN YMR090W"/>
    <property type="match status" value="1"/>
</dbReference>
<comment type="caution">
    <text evidence="2">The sequence shown here is derived from an EMBL/GenBank/DDBJ whole genome shotgun (WGS) entry which is preliminary data.</text>
</comment>
<proteinExistence type="predicted"/>
<dbReference type="Proteomes" id="UP001597192">
    <property type="component" value="Unassembled WGS sequence"/>
</dbReference>
<dbReference type="EMBL" id="JBHTOG010000047">
    <property type="protein sequence ID" value="MFD1432883.1"/>
    <property type="molecule type" value="Genomic_DNA"/>
</dbReference>
<sequence length="216" mass="23155">MKLLILGASGQIARLVETRILNEDAFQEVELTLFLRNSDRLAALKNEPRVTIIDGDLANLDAVTAAVQNQDLVLLATVDTDPEKGVTRNVIKAMQTKGVTRLLAASSIGIAGEEPNRRFHAWNQETLADALPPMRQAADLLTESGLAVTILRFAWMNNGNEIRYTITKAGSLMAGGSGSRKSMADAILKIVADPSLYVGETIGIADPTTKDAPSAE</sequence>
<evidence type="ECO:0000259" key="1">
    <source>
        <dbReference type="Pfam" id="PF13460"/>
    </source>
</evidence>